<sequence>SAIPVLDNPVSNKMHAIITMFRAQRPRYMKLLIVKQDDKLEMFFKHLLVEDKNLNGGASYVDFLCHMHKEIRQLLS</sequence>
<dbReference type="InterPro" id="IPR050550">
    <property type="entry name" value="SEC23_SEC24_subfamily"/>
</dbReference>
<dbReference type="Gene3D" id="1.20.120.730">
    <property type="entry name" value="Sec23/Sec24 helical domain"/>
    <property type="match status" value="1"/>
</dbReference>
<organism evidence="1 2">
    <name type="scientific">Eleutherodactylus coqui</name>
    <name type="common">Puerto Rican coqui</name>
    <dbReference type="NCBI Taxonomy" id="57060"/>
    <lineage>
        <taxon>Eukaryota</taxon>
        <taxon>Metazoa</taxon>
        <taxon>Chordata</taxon>
        <taxon>Craniata</taxon>
        <taxon>Vertebrata</taxon>
        <taxon>Euteleostomi</taxon>
        <taxon>Amphibia</taxon>
        <taxon>Batrachia</taxon>
        <taxon>Anura</taxon>
        <taxon>Neobatrachia</taxon>
        <taxon>Hyloidea</taxon>
        <taxon>Eleutherodactylidae</taxon>
        <taxon>Eleutherodactylinae</taxon>
        <taxon>Eleutherodactylus</taxon>
        <taxon>Eleutherodactylus</taxon>
    </lineage>
</organism>
<proteinExistence type="predicted"/>
<dbReference type="GO" id="GO:0070971">
    <property type="term" value="C:endoplasmic reticulum exit site"/>
    <property type="evidence" value="ECO:0007669"/>
    <property type="project" value="TreeGrafter"/>
</dbReference>
<comment type="caution">
    <text evidence="1">The sequence shown here is derived from an EMBL/GenBank/DDBJ whole genome shotgun (WGS) entry which is preliminary data.</text>
</comment>
<protein>
    <submittedName>
        <fullName evidence="1">Uncharacterized protein</fullName>
    </submittedName>
</protein>
<dbReference type="GO" id="GO:0030127">
    <property type="term" value="C:COPII vesicle coat"/>
    <property type="evidence" value="ECO:0007669"/>
    <property type="project" value="TreeGrafter"/>
</dbReference>
<dbReference type="AlphaFoldDB" id="A0A8J6C273"/>
<dbReference type="SUPFAM" id="SSF82754">
    <property type="entry name" value="C-terminal, gelsolin-like domain of Sec23/24"/>
    <property type="match status" value="1"/>
</dbReference>
<reference evidence="1" key="1">
    <citation type="thesis" date="2020" institute="ProQuest LLC" country="789 East Eisenhower Parkway, Ann Arbor, MI, USA">
        <title>Comparative Genomics and Chromosome Evolution.</title>
        <authorList>
            <person name="Mudd A.B."/>
        </authorList>
    </citation>
    <scope>NUCLEOTIDE SEQUENCE</scope>
    <source>
        <strain evidence="1">HN-11 Male</strain>
        <tissue evidence="1">Kidney and liver</tissue>
    </source>
</reference>
<dbReference type="PANTHER" id="PTHR13803:SF5">
    <property type="entry name" value="PROTEIN TRANSPORT PROTEIN SEC24C"/>
    <property type="match status" value="1"/>
</dbReference>
<dbReference type="GO" id="GO:0090110">
    <property type="term" value="P:COPII-coated vesicle cargo loading"/>
    <property type="evidence" value="ECO:0007669"/>
    <property type="project" value="TreeGrafter"/>
</dbReference>
<dbReference type="EMBL" id="WNTK01043826">
    <property type="protein sequence ID" value="KAG9460732.1"/>
    <property type="molecule type" value="Genomic_DNA"/>
</dbReference>
<accession>A0A8J6C273</accession>
<evidence type="ECO:0000313" key="1">
    <source>
        <dbReference type="EMBL" id="KAG9460732.1"/>
    </source>
</evidence>
<gene>
    <name evidence="1" type="ORF">GDO78_019905</name>
</gene>
<feature type="non-terminal residue" evidence="1">
    <location>
        <position position="76"/>
    </location>
</feature>
<name>A0A8J6C273_ELECQ</name>
<dbReference type="Gene3D" id="3.40.20.10">
    <property type="entry name" value="Severin"/>
    <property type="match status" value="1"/>
</dbReference>
<dbReference type="PANTHER" id="PTHR13803">
    <property type="entry name" value="SEC24-RELATED PROTEIN"/>
    <property type="match status" value="1"/>
</dbReference>
<dbReference type="GO" id="GO:0000149">
    <property type="term" value="F:SNARE binding"/>
    <property type="evidence" value="ECO:0007669"/>
    <property type="project" value="TreeGrafter"/>
</dbReference>
<keyword evidence="2" id="KW-1185">Reference proteome</keyword>
<dbReference type="InterPro" id="IPR029006">
    <property type="entry name" value="ADF-H/Gelsolin-like_dom_sf"/>
</dbReference>
<evidence type="ECO:0000313" key="2">
    <source>
        <dbReference type="Proteomes" id="UP000770717"/>
    </source>
</evidence>
<dbReference type="GO" id="GO:0008270">
    <property type="term" value="F:zinc ion binding"/>
    <property type="evidence" value="ECO:0007669"/>
    <property type="project" value="TreeGrafter"/>
</dbReference>
<dbReference type="Proteomes" id="UP000770717">
    <property type="component" value="Unassembled WGS sequence"/>
</dbReference>
<dbReference type="OrthoDB" id="49016at2759"/>
<dbReference type="InterPro" id="IPR036180">
    <property type="entry name" value="Gelsolin-like_dom_sf"/>
</dbReference>